<dbReference type="Gene3D" id="3.40.50.1010">
    <property type="entry name" value="5'-nuclease"/>
    <property type="match status" value="1"/>
</dbReference>
<dbReference type="SUPFAM" id="SSF88723">
    <property type="entry name" value="PIN domain-like"/>
    <property type="match status" value="1"/>
</dbReference>
<dbReference type="AlphaFoldDB" id="A0A3B0WMH8"/>
<reference evidence="1" key="1">
    <citation type="submission" date="2018-06" db="EMBL/GenBank/DDBJ databases">
        <authorList>
            <person name="Zhirakovskaya E."/>
        </authorList>
    </citation>
    <scope>NUCLEOTIDE SEQUENCE</scope>
</reference>
<feature type="non-terminal residue" evidence="1">
    <location>
        <position position="46"/>
    </location>
</feature>
<gene>
    <name evidence="1" type="ORF">MNBD_GAMMA07-2272</name>
</gene>
<evidence type="ECO:0000313" key="1">
    <source>
        <dbReference type="EMBL" id="VAW56521.1"/>
    </source>
</evidence>
<sequence>MVIIDTGPLISLFDPKDPDYEACHEVLKGIDEPLFTTEAVLTEVLY</sequence>
<evidence type="ECO:0008006" key="2">
    <source>
        <dbReference type="Google" id="ProtNLM"/>
    </source>
</evidence>
<accession>A0A3B0WMH8</accession>
<protein>
    <recommendedName>
        <fullName evidence="2">PIN domain-containing protein</fullName>
    </recommendedName>
</protein>
<dbReference type="EMBL" id="UOFF01000241">
    <property type="protein sequence ID" value="VAW56521.1"/>
    <property type="molecule type" value="Genomic_DNA"/>
</dbReference>
<name>A0A3B0WMH8_9ZZZZ</name>
<proteinExistence type="predicted"/>
<organism evidence="1">
    <name type="scientific">hydrothermal vent metagenome</name>
    <dbReference type="NCBI Taxonomy" id="652676"/>
    <lineage>
        <taxon>unclassified sequences</taxon>
        <taxon>metagenomes</taxon>
        <taxon>ecological metagenomes</taxon>
    </lineage>
</organism>
<dbReference type="InterPro" id="IPR029060">
    <property type="entry name" value="PIN-like_dom_sf"/>
</dbReference>